<accession>A0A2C5Y2Y2</accession>
<keyword evidence="3" id="KW-1185">Reference proteome</keyword>
<feature type="signal peptide" evidence="1">
    <location>
        <begin position="1"/>
        <end position="21"/>
    </location>
</feature>
<proteinExistence type="predicted"/>
<evidence type="ECO:0000256" key="1">
    <source>
        <dbReference type="SAM" id="SignalP"/>
    </source>
</evidence>
<dbReference type="EMBL" id="NJET01000041">
    <property type="protein sequence ID" value="PHH63835.1"/>
    <property type="molecule type" value="Genomic_DNA"/>
</dbReference>
<evidence type="ECO:0000313" key="3">
    <source>
        <dbReference type="Proteomes" id="UP000226192"/>
    </source>
</evidence>
<organism evidence="2 3">
    <name type="scientific">Ophiocordyceps australis</name>
    <dbReference type="NCBI Taxonomy" id="1399860"/>
    <lineage>
        <taxon>Eukaryota</taxon>
        <taxon>Fungi</taxon>
        <taxon>Dikarya</taxon>
        <taxon>Ascomycota</taxon>
        <taxon>Pezizomycotina</taxon>
        <taxon>Sordariomycetes</taxon>
        <taxon>Hypocreomycetidae</taxon>
        <taxon>Hypocreales</taxon>
        <taxon>Ophiocordycipitaceae</taxon>
        <taxon>Ophiocordyceps</taxon>
    </lineage>
</organism>
<dbReference type="Proteomes" id="UP000226192">
    <property type="component" value="Unassembled WGS sequence"/>
</dbReference>
<protein>
    <submittedName>
        <fullName evidence="2">Uncharacterized protein</fullName>
    </submittedName>
</protein>
<gene>
    <name evidence="2" type="ORF">CDD81_5392</name>
</gene>
<dbReference type="AlphaFoldDB" id="A0A2C5Y2Y2"/>
<name>A0A2C5Y2Y2_9HYPO</name>
<evidence type="ECO:0000313" key="2">
    <source>
        <dbReference type="EMBL" id="PHH63835.1"/>
    </source>
</evidence>
<keyword evidence="1" id="KW-0732">Signal</keyword>
<dbReference type="OrthoDB" id="4912317at2759"/>
<feature type="chain" id="PRO_5012315906" evidence="1">
    <location>
        <begin position="22"/>
        <end position="358"/>
    </location>
</feature>
<sequence length="358" mass="40326">MYGSFWIGLVAFLAAPQTCTCTGSLQSGPAVSPPRWPLSDLDDNPIYHALDNQCPEEARQLLGHPLFLALHKRIELSHICAPMRAIPAGREETLDCQPMAMKARDWCDAWDVSDTVSSILPVDMLRTIHAHGNLTQKAFERALKDDLRLGIPGTRIFQMKWFKAMAKRSMTVCWPQRPGFTPNQFLDIYGYLGALLVNSSTLHLAVPERFMNYPPGYPNRNSFHLLDWRSYHPALLSQLIQSQSWHRQGKLAYNLRNTVDRWSGAVGRVLFQAMDADAPRNCPPGVGCLDEAATSCNTPIVPRRVEDIFRIFLVALQLKLPLVVSWKEASGPRPPGVWIILYRREEPPAPRLCIASMC</sequence>
<comment type="caution">
    <text evidence="2">The sequence shown here is derived from an EMBL/GenBank/DDBJ whole genome shotgun (WGS) entry which is preliminary data.</text>
</comment>
<reference evidence="2 3" key="1">
    <citation type="submission" date="2017-06" db="EMBL/GenBank/DDBJ databases">
        <title>Ant-infecting Ophiocordyceps genomes reveal a high diversity of potential behavioral manipulation genes and a possible major role for enterotoxins.</title>
        <authorList>
            <person name="De Bekker C."/>
            <person name="Evans H.C."/>
            <person name="Brachmann A."/>
            <person name="Hughes D.P."/>
        </authorList>
    </citation>
    <scope>NUCLEOTIDE SEQUENCE [LARGE SCALE GENOMIC DNA]</scope>
    <source>
        <strain evidence="2 3">Map64</strain>
    </source>
</reference>